<sequence>MPDHGSHKEIISSISQAVFTVNRHAKTASDPKFLYLLKKEALIKLISENKAKRVGLQFSNNPGLSQQRSDVLVECGDYLFHIPPRKEDFNSLPHLGKMSGAVRNPKTRMGLWEAKNILQSYTGLKDSSPQPPKNRTYQKPIFKRLGE</sequence>
<evidence type="ECO:0000313" key="3">
    <source>
        <dbReference type="Proteomes" id="UP001556040"/>
    </source>
</evidence>
<gene>
    <name evidence="2" type="ORF">AB1471_06730</name>
</gene>
<dbReference type="Pfam" id="PF14177">
    <property type="entry name" value="YkyB"/>
    <property type="match status" value="1"/>
</dbReference>
<feature type="region of interest" description="Disordered" evidence="1">
    <location>
        <begin position="122"/>
        <end position="147"/>
    </location>
</feature>
<feature type="compositionally biased region" description="Polar residues" evidence="1">
    <location>
        <begin position="122"/>
        <end position="137"/>
    </location>
</feature>
<organism evidence="2 3">
    <name type="scientific">Jeotgalibacillus marinus</name>
    <dbReference type="NCBI Taxonomy" id="86667"/>
    <lineage>
        <taxon>Bacteria</taxon>
        <taxon>Bacillati</taxon>
        <taxon>Bacillota</taxon>
        <taxon>Bacilli</taxon>
        <taxon>Bacillales</taxon>
        <taxon>Caryophanaceae</taxon>
        <taxon>Jeotgalibacillus</taxon>
    </lineage>
</organism>
<evidence type="ECO:0000256" key="1">
    <source>
        <dbReference type="SAM" id="MobiDB-lite"/>
    </source>
</evidence>
<reference evidence="2 3" key="1">
    <citation type="journal article" date="1979" name="Int. J. Syst. Evol. Microbiol.">
        <title>Bacillus globisporus subsp. marinus subsp. nov.</title>
        <authorList>
            <person name="Liu H."/>
        </authorList>
    </citation>
    <scope>NUCLEOTIDE SEQUENCE [LARGE SCALE GENOMIC DNA]</scope>
    <source>
        <strain evidence="2 3">DSM 1297</strain>
    </source>
</reference>
<accession>A0ABV3Q2F1</accession>
<dbReference type="Proteomes" id="UP001556040">
    <property type="component" value="Unassembled WGS sequence"/>
</dbReference>
<dbReference type="RefSeq" id="WP_367778967.1">
    <property type="nucleotide sequence ID" value="NZ_JBFMIA010000003.1"/>
</dbReference>
<dbReference type="InterPro" id="IPR025552">
    <property type="entry name" value="YkyB"/>
</dbReference>
<name>A0ABV3Q2F1_9BACL</name>
<dbReference type="EMBL" id="JBFMIA010000003">
    <property type="protein sequence ID" value="MEW9501497.1"/>
    <property type="molecule type" value="Genomic_DNA"/>
</dbReference>
<protein>
    <submittedName>
        <fullName evidence="2">YkyB family protein</fullName>
    </submittedName>
</protein>
<comment type="caution">
    <text evidence="2">The sequence shown here is derived from an EMBL/GenBank/DDBJ whole genome shotgun (WGS) entry which is preliminary data.</text>
</comment>
<proteinExistence type="predicted"/>
<keyword evidence="3" id="KW-1185">Reference proteome</keyword>
<evidence type="ECO:0000313" key="2">
    <source>
        <dbReference type="EMBL" id="MEW9501497.1"/>
    </source>
</evidence>